<evidence type="ECO:0000313" key="2">
    <source>
        <dbReference type="Proteomes" id="UP001589627"/>
    </source>
</evidence>
<accession>A0ABV5Y7P3</accession>
<dbReference type="RefSeq" id="WP_378194316.1">
    <property type="nucleotide sequence ID" value="NZ_JBHLZP010000007.1"/>
</dbReference>
<dbReference type="Proteomes" id="UP001589627">
    <property type="component" value="Unassembled WGS sequence"/>
</dbReference>
<dbReference type="EMBL" id="JBHLZP010000007">
    <property type="protein sequence ID" value="MFB9831040.1"/>
    <property type="molecule type" value="Genomic_DNA"/>
</dbReference>
<protein>
    <submittedName>
        <fullName evidence="1">Uncharacterized protein</fullName>
    </submittedName>
</protein>
<name>A0ABV5Y7P3_9ACTN</name>
<sequence length="71" mass="7816">MLRAVRVGEREVEGFTSSFFLVWLTTITFTHDNEWPLDSTLLDAFALFATSLIGTGFEAAPFPAAFPGSED</sequence>
<proteinExistence type="predicted"/>
<gene>
    <name evidence="1" type="ORF">ACFFNX_02410</name>
</gene>
<keyword evidence="2" id="KW-1185">Reference proteome</keyword>
<reference evidence="1 2" key="1">
    <citation type="submission" date="2024-09" db="EMBL/GenBank/DDBJ databases">
        <authorList>
            <person name="Sun Q."/>
            <person name="Mori K."/>
        </authorList>
    </citation>
    <scope>NUCLEOTIDE SEQUENCE [LARGE SCALE GENOMIC DNA]</scope>
    <source>
        <strain evidence="1 2">TBRC 0563</strain>
    </source>
</reference>
<comment type="caution">
    <text evidence="1">The sequence shown here is derived from an EMBL/GenBank/DDBJ whole genome shotgun (WGS) entry which is preliminary data.</text>
</comment>
<organism evidence="1 2">
    <name type="scientific">Actinoallomurus acaciae</name>
    <dbReference type="NCBI Taxonomy" id="502577"/>
    <lineage>
        <taxon>Bacteria</taxon>
        <taxon>Bacillati</taxon>
        <taxon>Actinomycetota</taxon>
        <taxon>Actinomycetes</taxon>
        <taxon>Streptosporangiales</taxon>
        <taxon>Thermomonosporaceae</taxon>
        <taxon>Actinoallomurus</taxon>
    </lineage>
</organism>
<evidence type="ECO:0000313" key="1">
    <source>
        <dbReference type="EMBL" id="MFB9831040.1"/>
    </source>
</evidence>